<feature type="coiled-coil region" evidence="1">
    <location>
        <begin position="89"/>
        <end position="116"/>
    </location>
</feature>
<evidence type="ECO:0000256" key="2">
    <source>
        <dbReference type="SAM" id="MobiDB-lite"/>
    </source>
</evidence>
<reference evidence="3 4" key="1">
    <citation type="submission" date="2017-03" db="EMBL/GenBank/DDBJ databases">
        <title>Complete genome sequence of Candidatus 'Thiodictyon syntrophicum' sp. nov. strain Cad16T, a photolithoautotroph purple sulfur bacterium isolated from an alpine meromictic lake.</title>
        <authorList>
            <person name="Luedin S.M."/>
            <person name="Pothier J.F."/>
            <person name="Danza F."/>
            <person name="Storelli N."/>
            <person name="Wittwer M."/>
            <person name="Tonolla M."/>
        </authorList>
    </citation>
    <scope>NUCLEOTIDE SEQUENCE [LARGE SCALE GENOMIC DNA]</scope>
    <source>
        <strain evidence="3 4">Cad16T</strain>
        <plasmid evidence="4">Plasmid pts417</plasmid>
    </source>
</reference>
<keyword evidence="3" id="KW-0614">Plasmid</keyword>
<name>A0A2K8UJ18_9GAMM</name>
<dbReference type="EMBL" id="CP020371">
    <property type="protein sequence ID" value="AUB85181.1"/>
    <property type="molecule type" value="Genomic_DNA"/>
</dbReference>
<dbReference type="KEGG" id="tsy:THSYN_30145"/>
<organism evidence="3 4">
    <name type="scientific">Candidatus Thiodictyon syntrophicum</name>
    <dbReference type="NCBI Taxonomy" id="1166950"/>
    <lineage>
        <taxon>Bacteria</taxon>
        <taxon>Pseudomonadati</taxon>
        <taxon>Pseudomonadota</taxon>
        <taxon>Gammaproteobacteria</taxon>
        <taxon>Chromatiales</taxon>
        <taxon>Chromatiaceae</taxon>
        <taxon>Thiodictyon</taxon>
    </lineage>
</organism>
<protein>
    <submittedName>
        <fullName evidence="3">Uncharacterized protein</fullName>
    </submittedName>
</protein>
<sequence>MTPKTACAGGAVTLKKRSPGGFSARAELQVHRPRRSISTGTAGTAGGDSVSERGGQLAALTATVPAEQQARDADTQHWLSRLSEHQAAVAEARTRETALTEEKKALTLEARRLRQDLRKVQFGLDDDERARSTARQG</sequence>
<accession>A0A2K8UJ18</accession>
<geneLocation type="plasmid" evidence="4">
    <name>pts417</name>
</geneLocation>
<dbReference type="Proteomes" id="UP000232638">
    <property type="component" value="Plasmid pTs417"/>
</dbReference>
<gene>
    <name evidence="3" type="ORF">THSYN_30145</name>
</gene>
<evidence type="ECO:0000313" key="4">
    <source>
        <dbReference type="Proteomes" id="UP000232638"/>
    </source>
</evidence>
<dbReference type="AlphaFoldDB" id="A0A2K8UJ18"/>
<feature type="region of interest" description="Disordered" evidence="2">
    <location>
        <begin position="1"/>
        <end position="55"/>
    </location>
</feature>
<evidence type="ECO:0000313" key="3">
    <source>
        <dbReference type="EMBL" id="AUB85181.1"/>
    </source>
</evidence>
<proteinExistence type="predicted"/>
<keyword evidence="1" id="KW-0175">Coiled coil</keyword>
<keyword evidence="4" id="KW-1185">Reference proteome</keyword>
<evidence type="ECO:0000256" key="1">
    <source>
        <dbReference type="SAM" id="Coils"/>
    </source>
</evidence>
<dbReference type="RefSeq" id="WP_236849008.1">
    <property type="nucleotide sequence ID" value="NZ_CP020371.1"/>
</dbReference>